<name>A0ABQ3FGP5_9RHOB</name>
<evidence type="ECO:0000313" key="10">
    <source>
        <dbReference type="Proteomes" id="UP000658305"/>
    </source>
</evidence>
<dbReference type="PANTHER" id="PTHR34979">
    <property type="entry name" value="INNER MEMBRANE PROTEIN YGAZ"/>
    <property type="match status" value="1"/>
</dbReference>
<feature type="transmembrane region" description="Helical" evidence="8">
    <location>
        <begin position="155"/>
        <end position="182"/>
    </location>
</feature>
<evidence type="ECO:0000313" key="9">
    <source>
        <dbReference type="EMBL" id="GHC23338.1"/>
    </source>
</evidence>
<evidence type="ECO:0000256" key="4">
    <source>
        <dbReference type="ARBA" id="ARBA00022475"/>
    </source>
</evidence>
<keyword evidence="5 8" id="KW-0812">Transmembrane</keyword>
<feature type="transmembrane region" description="Helical" evidence="8">
    <location>
        <begin position="213"/>
        <end position="246"/>
    </location>
</feature>
<organism evidence="9 10">
    <name type="scientific">Gemmobacter nanjingensis</name>
    <dbReference type="NCBI Taxonomy" id="488454"/>
    <lineage>
        <taxon>Bacteria</taxon>
        <taxon>Pseudomonadati</taxon>
        <taxon>Pseudomonadota</taxon>
        <taxon>Alphaproteobacteria</taxon>
        <taxon>Rhodobacterales</taxon>
        <taxon>Paracoccaceae</taxon>
        <taxon>Gemmobacter</taxon>
    </lineage>
</organism>
<keyword evidence="6 8" id="KW-1133">Transmembrane helix</keyword>
<keyword evidence="7 8" id="KW-0472">Membrane</keyword>
<feature type="transmembrane region" description="Helical" evidence="8">
    <location>
        <begin position="188"/>
        <end position="206"/>
    </location>
</feature>
<reference evidence="10" key="1">
    <citation type="journal article" date="2019" name="Int. J. Syst. Evol. Microbiol.">
        <title>The Global Catalogue of Microorganisms (GCM) 10K type strain sequencing project: providing services to taxonomists for standard genome sequencing and annotation.</title>
        <authorList>
            <consortium name="The Broad Institute Genomics Platform"/>
            <consortium name="The Broad Institute Genome Sequencing Center for Infectious Disease"/>
            <person name="Wu L."/>
            <person name="Ma J."/>
        </authorList>
    </citation>
    <scope>NUCLEOTIDE SEQUENCE [LARGE SCALE GENOMIC DNA]</scope>
    <source>
        <strain evidence="10">KCTC 23298</strain>
    </source>
</reference>
<evidence type="ECO:0000256" key="3">
    <source>
        <dbReference type="ARBA" id="ARBA00022448"/>
    </source>
</evidence>
<comment type="caution">
    <text evidence="9">The sequence shown here is derived from an EMBL/GenBank/DDBJ whole genome shotgun (WGS) entry which is preliminary data.</text>
</comment>
<evidence type="ECO:0000256" key="6">
    <source>
        <dbReference type="ARBA" id="ARBA00022989"/>
    </source>
</evidence>
<evidence type="ECO:0000256" key="2">
    <source>
        <dbReference type="ARBA" id="ARBA00010735"/>
    </source>
</evidence>
<dbReference type="Proteomes" id="UP000658305">
    <property type="component" value="Unassembled WGS sequence"/>
</dbReference>
<evidence type="ECO:0000256" key="7">
    <source>
        <dbReference type="ARBA" id="ARBA00023136"/>
    </source>
</evidence>
<feature type="transmembrane region" description="Helical" evidence="8">
    <location>
        <begin position="29"/>
        <end position="52"/>
    </location>
</feature>
<evidence type="ECO:0000256" key="1">
    <source>
        <dbReference type="ARBA" id="ARBA00004651"/>
    </source>
</evidence>
<comment type="similarity">
    <text evidence="2">Belongs to the AzlC family.</text>
</comment>
<proteinExistence type="inferred from homology"/>
<dbReference type="PANTHER" id="PTHR34979:SF1">
    <property type="entry name" value="INNER MEMBRANE PROTEIN YGAZ"/>
    <property type="match status" value="1"/>
</dbReference>
<keyword evidence="3" id="KW-0813">Transport</keyword>
<keyword evidence="10" id="KW-1185">Reference proteome</keyword>
<accession>A0ABQ3FGP5</accession>
<protein>
    <submittedName>
        <fullName evidence="9">Branched-chain amino acid transporter AzlC</fullName>
    </submittedName>
</protein>
<evidence type="ECO:0000256" key="8">
    <source>
        <dbReference type="SAM" id="Phobius"/>
    </source>
</evidence>
<sequence length="251" mass="25339">MQGWTRKRLAFSCIRVGLGGVMRQGESGFAAGLMAALPIVLGYFPIAFSFGVAGTRAGLGFAEVMAFSVIMYSGAAQFLAVALVSGGAPLLVSVFTLVAMGLRHLAYGPALMAAAGHEQATRRAWAWAFGLTDEVFGTALGALSRGRRFSEPFMFGLGLAAYAAWVSGTAAGAAAGGGALAAYPAVEAALGFMLPALFLALLLSILSRAQLPVIAVAAAVTIGVTLLHSATSGILSGMLAGALAGLPRGRA</sequence>
<evidence type="ECO:0000256" key="5">
    <source>
        <dbReference type="ARBA" id="ARBA00022692"/>
    </source>
</evidence>
<gene>
    <name evidence="9" type="primary">ygaZ</name>
    <name evidence="9" type="ORF">GCM10007291_23540</name>
</gene>
<dbReference type="InterPro" id="IPR011606">
    <property type="entry name" value="Brnchd-chn_aa_trnsp_permease"/>
</dbReference>
<dbReference type="RefSeq" id="WP_229825433.1">
    <property type="nucleotide sequence ID" value="NZ_BMYI01000006.1"/>
</dbReference>
<dbReference type="EMBL" id="BMYI01000006">
    <property type="protein sequence ID" value="GHC23338.1"/>
    <property type="molecule type" value="Genomic_DNA"/>
</dbReference>
<keyword evidence="4" id="KW-1003">Cell membrane</keyword>
<comment type="subcellular location">
    <subcellularLocation>
        <location evidence="1">Cell membrane</location>
        <topology evidence="1">Multi-pass membrane protein</topology>
    </subcellularLocation>
</comment>
<dbReference type="Pfam" id="PF03591">
    <property type="entry name" value="AzlC"/>
    <property type="match status" value="1"/>
</dbReference>